<keyword evidence="10" id="KW-0170">Cobalt</keyword>
<keyword evidence="7" id="KW-0472">Membrane</keyword>
<evidence type="ECO:0000313" key="15">
    <source>
        <dbReference type="EMBL" id="GFR23015.1"/>
    </source>
</evidence>
<dbReference type="GO" id="GO:0031419">
    <property type="term" value="F:cobalamin binding"/>
    <property type="evidence" value="ECO:0007669"/>
    <property type="project" value="InterPro"/>
</dbReference>
<sequence>MFVTVLGFILLLSPLFSTSKGETCSGFEILCDDGECISSFRWCDSTEDCSDESDEAYCKKSNSTNPDPNKCSDKHFKCDDGPCIPLSARCDGYETCDDYSDEKNCPNKDDSKTSSTDADSHSEEFGRDSDPVFHTKNDEFHANDHFDGEETNVFSELHPSEFSLQREKARKWIISQRMDNFGWGSQTPRALAALYLSDVHRTKRDETDMLMVKQLEVQLALDIARNRTNTMTLTDLALYINTLKASCRDPKNFYGNDLVGTLRYRVSYTRNAGKFVNPAVYLTLCLNNDSTYDDIKSIHEILYSRNTALGRIDIQALSMLTATCAFHSNKSLSVEAYEGFKRQFLNKLKSKNFTGNVYEAALVMQVNSMIRFVL</sequence>
<keyword evidence="3" id="KW-0812">Transmembrane</keyword>
<accession>A0A8X6HIU6</accession>
<dbReference type="Proteomes" id="UP000887116">
    <property type="component" value="Unassembled WGS sequence"/>
</dbReference>
<dbReference type="InterPro" id="IPR050685">
    <property type="entry name" value="LDLR"/>
</dbReference>
<keyword evidence="16" id="KW-1185">Reference proteome</keyword>
<dbReference type="PRINTS" id="PR00261">
    <property type="entry name" value="LDLRECEPTOR"/>
</dbReference>
<dbReference type="CDD" id="cd00112">
    <property type="entry name" value="LDLa"/>
    <property type="match status" value="2"/>
</dbReference>
<dbReference type="FunFam" id="4.10.400.10:FF:000034">
    <property type="entry name" value="Low-density lipoprotein receptor-related protein 2"/>
    <property type="match status" value="1"/>
</dbReference>
<feature type="chain" id="PRO_5036484648" evidence="14">
    <location>
        <begin position="22"/>
        <end position="374"/>
    </location>
</feature>
<dbReference type="AlphaFoldDB" id="A0A8X6HIU6"/>
<keyword evidence="8 11" id="KW-1015">Disulfide bond</keyword>
<keyword evidence="9" id="KW-0325">Glycoprotein</keyword>
<dbReference type="GO" id="GO:0015889">
    <property type="term" value="P:cobalamin transport"/>
    <property type="evidence" value="ECO:0007669"/>
    <property type="project" value="InterPro"/>
</dbReference>
<protein>
    <submittedName>
        <fullName evidence="15">Low-density lipoprotein receptor-related protein 1</fullName>
    </submittedName>
</protein>
<feature type="disulfide bond" evidence="12">
    <location>
        <begin position="31"/>
        <end position="49"/>
    </location>
</feature>
<feature type="disulfide bond" evidence="12">
    <location>
        <begin position="43"/>
        <end position="58"/>
    </location>
</feature>
<feature type="binding site" evidence="10">
    <location>
        <position position="313"/>
    </location>
    <ligand>
        <name>cyanocob(III)alamin</name>
        <dbReference type="ChEBI" id="CHEBI:17439"/>
    </ligand>
</feature>
<dbReference type="PANTHER" id="PTHR24270">
    <property type="entry name" value="LOW-DENSITY LIPOPROTEIN RECEPTOR-RELATED"/>
    <property type="match status" value="1"/>
</dbReference>
<feature type="region of interest" description="Disordered" evidence="13">
    <location>
        <begin position="104"/>
        <end position="133"/>
    </location>
</feature>
<evidence type="ECO:0000256" key="14">
    <source>
        <dbReference type="SAM" id="SignalP"/>
    </source>
</evidence>
<gene>
    <name evidence="15" type="primary">NCL1_51373</name>
    <name evidence="15" type="ORF">TNCT_367241</name>
</gene>
<feature type="disulfide bond" evidence="12">
    <location>
        <begin position="71"/>
        <end position="83"/>
    </location>
</feature>
<dbReference type="InterPro" id="IPR002172">
    <property type="entry name" value="LDrepeatLR_classA_rpt"/>
</dbReference>
<dbReference type="Pfam" id="PF00057">
    <property type="entry name" value="Ldl_recept_a"/>
    <property type="match status" value="2"/>
</dbReference>
<evidence type="ECO:0000256" key="13">
    <source>
        <dbReference type="SAM" id="MobiDB-lite"/>
    </source>
</evidence>
<keyword evidence="5" id="KW-0677">Repeat</keyword>
<dbReference type="OrthoDB" id="6421775at2759"/>
<evidence type="ECO:0000256" key="1">
    <source>
        <dbReference type="ARBA" id="ARBA00004167"/>
    </source>
</evidence>
<feature type="signal peptide" evidence="14">
    <location>
        <begin position="1"/>
        <end position="21"/>
    </location>
</feature>
<evidence type="ECO:0000313" key="16">
    <source>
        <dbReference type="Proteomes" id="UP000887116"/>
    </source>
</evidence>
<reference evidence="15" key="1">
    <citation type="submission" date="2020-07" db="EMBL/GenBank/DDBJ databases">
        <title>Multicomponent nature underlies the extraordinary mechanical properties of spider dragline silk.</title>
        <authorList>
            <person name="Kono N."/>
            <person name="Nakamura H."/>
            <person name="Mori M."/>
            <person name="Yoshida Y."/>
            <person name="Ohtoshi R."/>
            <person name="Malay A.D."/>
            <person name="Moran D.A.P."/>
            <person name="Tomita M."/>
            <person name="Numata K."/>
            <person name="Arakawa K."/>
        </authorList>
    </citation>
    <scope>NUCLEOTIDE SEQUENCE</scope>
</reference>
<evidence type="ECO:0000256" key="3">
    <source>
        <dbReference type="ARBA" id="ARBA00022692"/>
    </source>
</evidence>
<feature type="disulfide bond" evidence="12">
    <location>
        <begin position="78"/>
        <end position="96"/>
    </location>
</feature>
<organism evidence="15 16">
    <name type="scientific">Trichonephila clavata</name>
    <name type="common">Joro spider</name>
    <name type="synonym">Nephila clavata</name>
    <dbReference type="NCBI Taxonomy" id="2740835"/>
    <lineage>
        <taxon>Eukaryota</taxon>
        <taxon>Metazoa</taxon>
        <taxon>Ecdysozoa</taxon>
        <taxon>Arthropoda</taxon>
        <taxon>Chelicerata</taxon>
        <taxon>Arachnida</taxon>
        <taxon>Araneae</taxon>
        <taxon>Araneomorphae</taxon>
        <taxon>Entelegynae</taxon>
        <taxon>Araneoidea</taxon>
        <taxon>Nephilidae</taxon>
        <taxon>Trichonephila</taxon>
    </lineage>
</organism>
<dbReference type="Gene3D" id="1.50.10.20">
    <property type="match status" value="1"/>
</dbReference>
<dbReference type="Gene3D" id="4.10.400.10">
    <property type="entry name" value="Low-density Lipoprotein Receptor"/>
    <property type="match status" value="2"/>
</dbReference>
<name>A0A8X6HIU6_TRICU</name>
<dbReference type="PROSITE" id="PS01209">
    <property type="entry name" value="LDLRA_1"/>
    <property type="match status" value="1"/>
</dbReference>
<dbReference type="GO" id="GO:0005886">
    <property type="term" value="C:plasma membrane"/>
    <property type="evidence" value="ECO:0007669"/>
    <property type="project" value="TreeGrafter"/>
</dbReference>
<feature type="binding site" evidence="10">
    <location>
        <position position="356"/>
    </location>
    <ligand>
        <name>cyanocob(III)alamin</name>
        <dbReference type="ChEBI" id="CHEBI:17439"/>
    </ligand>
</feature>
<evidence type="ECO:0000256" key="8">
    <source>
        <dbReference type="ARBA" id="ARBA00023157"/>
    </source>
</evidence>
<evidence type="ECO:0000256" key="2">
    <source>
        <dbReference type="ARBA" id="ARBA00004308"/>
    </source>
</evidence>
<feature type="disulfide bond" evidence="11">
    <location>
        <begin position="285"/>
        <end position="324"/>
    </location>
</feature>
<dbReference type="GO" id="GO:0016192">
    <property type="term" value="P:vesicle-mediated transport"/>
    <property type="evidence" value="ECO:0007669"/>
    <property type="project" value="UniProtKB-ARBA"/>
</dbReference>
<dbReference type="Pfam" id="PF01122">
    <property type="entry name" value="Cobalamin_bind"/>
    <property type="match status" value="1"/>
</dbReference>
<keyword evidence="15" id="KW-0675">Receptor</keyword>
<dbReference type="PROSITE" id="PS50068">
    <property type="entry name" value="LDLRA_2"/>
    <property type="match status" value="2"/>
</dbReference>
<feature type="disulfide bond" evidence="12">
    <location>
        <begin position="90"/>
        <end position="105"/>
    </location>
</feature>
<keyword evidence="6" id="KW-1133">Transmembrane helix</keyword>
<evidence type="ECO:0000256" key="4">
    <source>
        <dbReference type="ARBA" id="ARBA00022729"/>
    </source>
</evidence>
<evidence type="ECO:0000256" key="10">
    <source>
        <dbReference type="PIRSR" id="PIRSR602157-1"/>
    </source>
</evidence>
<dbReference type="EMBL" id="BMAO01008390">
    <property type="protein sequence ID" value="GFR23015.1"/>
    <property type="molecule type" value="Genomic_DNA"/>
</dbReference>
<keyword evidence="4 14" id="KW-0732">Signal</keyword>
<feature type="disulfide bond" evidence="12">
    <location>
        <begin position="24"/>
        <end position="36"/>
    </location>
</feature>
<proteinExistence type="predicted"/>
<evidence type="ECO:0000256" key="6">
    <source>
        <dbReference type="ARBA" id="ARBA00022989"/>
    </source>
</evidence>
<evidence type="ECO:0000256" key="11">
    <source>
        <dbReference type="PIRSR" id="PIRSR602157-2"/>
    </source>
</evidence>
<dbReference type="InterPro" id="IPR036055">
    <property type="entry name" value="LDL_receptor-like_sf"/>
</dbReference>
<evidence type="ECO:0000256" key="7">
    <source>
        <dbReference type="ARBA" id="ARBA00023136"/>
    </source>
</evidence>
<comment type="subcellular location">
    <subcellularLocation>
        <location evidence="2">Endomembrane system</location>
    </subcellularLocation>
    <subcellularLocation>
        <location evidence="1">Membrane</location>
        <topology evidence="1">Single-pass membrane protein</topology>
    </subcellularLocation>
</comment>
<evidence type="ECO:0000256" key="5">
    <source>
        <dbReference type="ARBA" id="ARBA00022737"/>
    </source>
</evidence>
<evidence type="ECO:0000256" key="9">
    <source>
        <dbReference type="ARBA" id="ARBA00023180"/>
    </source>
</evidence>
<dbReference type="SUPFAM" id="SSF57424">
    <property type="entry name" value="LDL receptor-like module"/>
    <property type="match status" value="2"/>
</dbReference>
<dbReference type="InterPro" id="IPR002157">
    <property type="entry name" value="Cbl-bd_prot"/>
</dbReference>
<dbReference type="GO" id="GO:0012505">
    <property type="term" value="C:endomembrane system"/>
    <property type="evidence" value="ECO:0007669"/>
    <property type="project" value="UniProtKB-SubCell"/>
</dbReference>
<evidence type="ECO:0000256" key="12">
    <source>
        <dbReference type="PROSITE-ProRule" id="PRU00124"/>
    </source>
</evidence>
<comment type="caution">
    <text evidence="15">The sequence shown here is derived from an EMBL/GenBank/DDBJ whole genome shotgun (WGS) entry which is preliminary data.</text>
</comment>
<dbReference type="SMART" id="SM00192">
    <property type="entry name" value="LDLa"/>
    <property type="match status" value="2"/>
</dbReference>
<dbReference type="InterPro" id="IPR023415">
    <property type="entry name" value="LDLR_class-A_CS"/>
</dbReference>
<keyword evidence="15" id="KW-0449">Lipoprotein</keyword>